<name>A0A1X1RFE7_MYCFA</name>
<protein>
    <submittedName>
        <fullName evidence="1">Uncharacterized protein</fullName>
    </submittedName>
</protein>
<organism evidence="1 2">
    <name type="scientific">Mycolicibacterium fallax</name>
    <name type="common">Mycobacterium fallax</name>
    <dbReference type="NCBI Taxonomy" id="1793"/>
    <lineage>
        <taxon>Bacteria</taxon>
        <taxon>Bacillati</taxon>
        <taxon>Actinomycetota</taxon>
        <taxon>Actinomycetes</taxon>
        <taxon>Mycobacteriales</taxon>
        <taxon>Mycobacteriaceae</taxon>
        <taxon>Mycolicibacterium</taxon>
    </lineage>
</organism>
<dbReference type="AlphaFoldDB" id="A0A1X1RFE7"/>
<sequence>MHQEWLLLETLGSEPVVVAAGKFAKDLVPISSYLRRSPYLSAIQTAVAETVANNAGLASLTPKQKRVIRTEPVTMTDGRVHGVHVWIGPADEEPPERPLPGPITWDLTIGEATDSPQALINRGEDPENAPVHGRSFASDLSAGALRTGEAKLLALALRREPDDTIYETWDLVAADGSPLTGSFVARVVVEEADDGTEHVLLRGMNWVSERESGVVEPDSLAQRILEGLATPGTYRALVDLRNWALLKWLDEPSPYYDWRADSVHPDDLERLQSMPAEFDPGGASRIVRLSHTESDWVPVHITINRIELEPGVFTGLMAMRRATECELAEDDRARTSG</sequence>
<dbReference type="InterPro" id="IPR041439">
    <property type="entry name" value="Rv3651-like_middle"/>
</dbReference>
<comment type="caution">
    <text evidence="1">The sequence shown here is derived from an EMBL/GenBank/DDBJ whole genome shotgun (WGS) entry which is preliminary data.</text>
</comment>
<dbReference type="Pfam" id="PF18007">
    <property type="entry name" value="Rv3651-like_N"/>
    <property type="match status" value="1"/>
</dbReference>
<evidence type="ECO:0000313" key="2">
    <source>
        <dbReference type="Proteomes" id="UP000193484"/>
    </source>
</evidence>
<dbReference type="InterPro" id="IPR041458">
    <property type="entry name" value="Rv3651-like_N"/>
</dbReference>
<dbReference type="InterPro" id="IPR048578">
    <property type="entry name" value="Rv3651-like_C"/>
</dbReference>
<dbReference type="Pfam" id="PF21043">
    <property type="entry name" value="Rv3651-like_C"/>
    <property type="match status" value="1"/>
</dbReference>
<gene>
    <name evidence="1" type="ORF">AWC04_08235</name>
</gene>
<dbReference type="RefSeq" id="WP_085094972.1">
    <property type="nucleotide sequence ID" value="NZ_AP022603.1"/>
</dbReference>
<proteinExistence type="predicted"/>
<reference evidence="1 2" key="1">
    <citation type="submission" date="2016-01" db="EMBL/GenBank/DDBJ databases">
        <title>The new phylogeny of the genus Mycobacterium.</title>
        <authorList>
            <person name="Tarcisio F."/>
            <person name="Conor M."/>
            <person name="Antonella G."/>
            <person name="Elisabetta G."/>
            <person name="Giulia F.S."/>
            <person name="Sara T."/>
            <person name="Anna F."/>
            <person name="Clotilde B."/>
            <person name="Roberto B."/>
            <person name="Veronica D.S."/>
            <person name="Fabio R."/>
            <person name="Monica P."/>
            <person name="Olivier J."/>
            <person name="Enrico T."/>
            <person name="Nicola S."/>
        </authorList>
    </citation>
    <scope>NUCLEOTIDE SEQUENCE [LARGE SCALE GENOMIC DNA]</scope>
    <source>
        <strain evidence="1 2">DSM 44179</strain>
    </source>
</reference>
<accession>A0A1X1RFE7</accession>
<dbReference type="STRING" id="1793.AWC04_08235"/>
<dbReference type="Proteomes" id="UP000193484">
    <property type="component" value="Unassembled WGS sequence"/>
</dbReference>
<dbReference type="EMBL" id="LQOJ01000030">
    <property type="protein sequence ID" value="ORV04576.1"/>
    <property type="molecule type" value="Genomic_DNA"/>
</dbReference>
<evidence type="ECO:0000313" key="1">
    <source>
        <dbReference type="EMBL" id="ORV04576.1"/>
    </source>
</evidence>
<dbReference type="Pfam" id="PF18621">
    <property type="entry name" value="Rv3651-like_middle"/>
    <property type="match status" value="1"/>
</dbReference>
<dbReference type="OrthoDB" id="4745618at2"/>
<keyword evidence="2" id="KW-1185">Reference proteome</keyword>